<name>X1EDG4_9ZZZZ</name>
<reference evidence="1" key="1">
    <citation type="journal article" date="2014" name="Front. Microbiol.">
        <title>High frequency of phylogenetically diverse reductive dehalogenase-homologous genes in deep subseafloor sedimentary metagenomes.</title>
        <authorList>
            <person name="Kawai M."/>
            <person name="Futagami T."/>
            <person name="Toyoda A."/>
            <person name="Takaki Y."/>
            <person name="Nishi S."/>
            <person name="Hori S."/>
            <person name="Arai W."/>
            <person name="Tsubouchi T."/>
            <person name="Morono Y."/>
            <person name="Uchiyama I."/>
            <person name="Ito T."/>
            <person name="Fujiyama A."/>
            <person name="Inagaki F."/>
            <person name="Takami H."/>
        </authorList>
    </citation>
    <scope>NUCLEOTIDE SEQUENCE</scope>
    <source>
        <strain evidence="1">Expedition CK06-06</strain>
    </source>
</reference>
<organism evidence="1">
    <name type="scientific">marine sediment metagenome</name>
    <dbReference type="NCBI Taxonomy" id="412755"/>
    <lineage>
        <taxon>unclassified sequences</taxon>
        <taxon>metagenomes</taxon>
        <taxon>ecological metagenomes</taxon>
    </lineage>
</organism>
<dbReference type="AlphaFoldDB" id="X1EDG4"/>
<dbReference type="EMBL" id="BART01033347">
    <property type="protein sequence ID" value="GAH06703.1"/>
    <property type="molecule type" value="Genomic_DNA"/>
</dbReference>
<proteinExistence type="predicted"/>
<accession>X1EDG4</accession>
<evidence type="ECO:0000313" key="1">
    <source>
        <dbReference type="EMBL" id="GAH06703.1"/>
    </source>
</evidence>
<comment type="caution">
    <text evidence="1">The sequence shown here is derived from an EMBL/GenBank/DDBJ whole genome shotgun (WGS) entry which is preliminary data.</text>
</comment>
<sequence length="160" mass="18924">GRCHVSEEKVQEIYKRMASYGLINHKSFKRGVLHFPNFSKRADNYTKYIKRDFESTSKQLSQEEKRIEEKRKEENRGYLELFSNLHKDVVGVAYPPSFGKDKKLLYGLMDIYDSNTLNTLMKGFFEGAKDPAEWWFDKTLNVGMFKTLIPQIITRIRKKK</sequence>
<protein>
    <submittedName>
        <fullName evidence="1">Uncharacterized protein</fullName>
    </submittedName>
</protein>
<feature type="non-terminal residue" evidence="1">
    <location>
        <position position="1"/>
    </location>
</feature>
<gene>
    <name evidence="1" type="ORF">S01H4_57350</name>
</gene>